<dbReference type="PROSITE" id="PS51819">
    <property type="entry name" value="VOC"/>
    <property type="match status" value="1"/>
</dbReference>
<dbReference type="AlphaFoldDB" id="A0A6A6CGX7"/>
<gene>
    <name evidence="2" type="ORF">M409DRAFT_55155</name>
</gene>
<dbReference type="Proteomes" id="UP000799537">
    <property type="component" value="Unassembled WGS sequence"/>
</dbReference>
<protein>
    <recommendedName>
        <fullName evidence="1">VOC domain-containing protein</fullName>
    </recommendedName>
</protein>
<feature type="domain" description="VOC" evidence="1">
    <location>
        <begin position="22"/>
        <end position="156"/>
    </location>
</feature>
<evidence type="ECO:0000259" key="1">
    <source>
        <dbReference type="PROSITE" id="PS51819"/>
    </source>
</evidence>
<organism evidence="2 3">
    <name type="scientific">Zasmidium cellare ATCC 36951</name>
    <dbReference type="NCBI Taxonomy" id="1080233"/>
    <lineage>
        <taxon>Eukaryota</taxon>
        <taxon>Fungi</taxon>
        <taxon>Dikarya</taxon>
        <taxon>Ascomycota</taxon>
        <taxon>Pezizomycotina</taxon>
        <taxon>Dothideomycetes</taxon>
        <taxon>Dothideomycetidae</taxon>
        <taxon>Mycosphaerellales</taxon>
        <taxon>Mycosphaerellaceae</taxon>
        <taxon>Zasmidium</taxon>
    </lineage>
</organism>
<evidence type="ECO:0000313" key="3">
    <source>
        <dbReference type="Proteomes" id="UP000799537"/>
    </source>
</evidence>
<dbReference type="Pfam" id="PF00903">
    <property type="entry name" value="Glyoxalase"/>
    <property type="match status" value="1"/>
</dbReference>
<name>A0A6A6CGX7_ZASCE</name>
<sequence>MPALETCSKNLRPIESTLQPRGLNHHAYATLDMDKTHQFWTHVMGCNFLGAYSFLDEAGHDKPIPDKYIHALYGMADGSALAFFELQNGYIKSDDGIPKYTKHLALSCDSLEQVTAWKAHWEACGMEVLGEIDHEGIWQSVYTTDPSGVIIEMTFQSHRFDENDHVEGLEVLKAWRRQKDQYLESKDVV</sequence>
<dbReference type="SUPFAM" id="SSF54593">
    <property type="entry name" value="Glyoxalase/Bleomycin resistance protein/Dihydroxybiphenyl dioxygenase"/>
    <property type="match status" value="1"/>
</dbReference>
<dbReference type="RefSeq" id="XP_033667200.1">
    <property type="nucleotide sequence ID" value="XM_033812926.1"/>
</dbReference>
<dbReference type="InterPro" id="IPR037523">
    <property type="entry name" value="VOC_core"/>
</dbReference>
<dbReference type="CDD" id="cd06587">
    <property type="entry name" value="VOC"/>
    <property type="match status" value="1"/>
</dbReference>
<evidence type="ECO:0000313" key="2">
    <source>
        <dbReference type="EMBL" id="KAF2166311.1"/>
    </source>
</evidence>
<dbReference type="InterPro" id="IPR029068">
    <property type="entry name" value="Glyas_Bleomycin-R_OHBP_Dase"/>
</dbReference>
<dbReference type="InterPro" id="IPR004360">
    <property type="entry name" value="Glyas_Fos-R_dOase_dom"/>
</dbReference>
<keyword evidence="3" id="KW-1185">Reference proteome</keyword>
<dbReference type="Gene3D" id="3.10.180.10">
    <property type="entry name" value="2,3-Dihydroxybiphenyl 1,2-Dioxygenase, domain 1"/>
    <property type="match status" value="1"/>
</dbReference>
<reference evidence="2" key="1">
    <citation type="journal article" date="2020" name="Stud. Mycol.">
        <title>101 Dothideomycetes genomes: a test case for predicting lifestyles and emergence of pathogens.</title>
        <authorList>
            <person name="Haridas S."/>
            <person name="Albert R."/>
            <person name="Binder M."/>
            <person name="Bloem J."/>
            <person name="Labutti K."/>
            <person name="Salamov A."/>
            <person name="Andreopoulos B."/>
            <person name="Baker S."/>
            <person name="Barry K."/>
            <person name="Bills G."/>
            <person name="Bluhm B."/>
            <person name="Cannon C."/>
            <person name="Castanera R."/>
            <person name="Culley D."/>
            <person name="Daum C."/>
            <person name="Ezra D."/>
            <person name="Gonzalez J."/>
            <person name="Henrissat B."/>
            <person name="Kuo A."/>
            <person name="Liang C."/>
            <person name="Lipzen A."/>
            <person name="Lutzoni F."/>
            <person name="Magnuson J."/>
            <person name="Mondo S."/>
            <person name="Nolan M."/>
            <person name="Ohm R."/>
            <person name="Pangilinan J."/>
            <person name="Park H.-J."/>
            <person name="Ramirez L."/>
            <person name="Alfaro M."/>
            <person name="Sun H."/>
            <person name="Tritt A."/>
            <person name="Yoshinaga Y."/>
            <person name="Zwiers L.-H."/>
            <person name="Turgeon B."/>
            <person name="Goodwin S."/>
            <person name="Spatafora J."/>
            <person name="Crous P."/>
            <person name="Grigoriev I."/>
        </authorList>
    </citation>
    <scope>NUCLEOTIDE SEQUENCE</scope>
    <source>
        <strain evidence="2">ATCC 36951</strain>
    </source>
</reference>
<dbReference type="EMBL" id="ML993597">
    <property type="protein sequence ID" value="KAF2166311.1"/>
    <property type="molecule type" value="Genomic_DNA"/>
</dbReference>
<dbReference type="GeneID" id="54566198"/>
<accession>A0A6A6CGX7</accession>
<proteinExistence type="predicted"/>
<dbReference type="OrthoDB" id="4873884at2759"/>